<evidence type="ECO:0000313" key="1">
    <source>
        <dbReference type="EMBL" id="HIW84566.1"/>
    </source>
</evidence>
<accession>A0A9D1RDI9</accession>
<organism evidence="1 2">
    <name type="scientific">Candidatus Dorea gallistercoris</name>
    <dbReference type="NCBI Taxonomy" id="2838542"/>
    <lineage>
        <taxon>Bacteria</taxon>
        <taxon>Bacillati</taxon>
        <taxon>Bacillota</taxon>
        <taxon>Clostridia</taxon>
        <taxon>Lachnospirales</taxon>
        <taxon>Lachnospiraceae</taxon>
        <taxon>Dorea</taxon>
    </lineage>
</organism>
<dbReference type="EMBL" id="DXGF01000169">
    <property type="protein sequence ID" value="HIW84566.1"/>
    <property type="molecule type" value="Genomic_DNA"/>
</dbReference>
<dbReference type="Proteomes" id="UP000824263">
    <property type="component" value="Unassembled WGS sequence"/>
</dbReference>
<name>A0A9D1RDI9_9FIRM</name>
<dbReference type="AlphaFoldDB" id="A0A9D1RDI9"/>
<gene>
    <name evidence="1" type="ORF">H9873_09610</name>
</gene>
<reference evidence="1" key="1">
    <citation type="journal article" date="2021" name="PeerJ">
        <title>Extensive microbial diversity within the chicken gut microbiome revealed by metagenomics and culture.</title>
        <authorList>
            <person name="Gilroy R."/>
            <person name="Ravi A."/>
            <person name="Getino M."/>
            <person name="Pursley I."/>
            <person name="Horton D.L."/>
            <person name="Alikhan N.F."/>
            <person name="Baker D."/>
            <person name="Gharbi K."/>
            <person name="Hall N."/>
            <person name="Watson M."/>
            <person name="Adriaenssens E.M."/>
            <person name="Foster-Nyarko E."/>
            <person name="Jarju S."/>
            <person name="Secka A."/>
            <person name="Antonio M."/>
            <person name="Oren A."/>
            <person name="Chaudhuri R.R."/>
            <person name="La Ragione R."/>
            <person name="Hildebrand F."/>
            <person name="Pallen M.J."/>
        </authorList>
    </citation>
    <scope>NUCLEOTIDE SEQUENCE</scope>
    <source>
        <strain evidence="1">ChiSxjej1B13-11762</strain>
    </source>
</reference>
<reference evidence="1" key="2">
    <citation type="submission" date="2021-04" db="EMBL/GenBank/DDBJ databases">
        <authorList>
            <person name="Gilroy R."/>
        </authorList>
    </citation>
    <scope>NUCLEOTIDE SEQUENCE</scope>
    <source>
        <strain evidence="1">ChiSxjej1B13-11762</strain>
    </source>
</reference>
<comment type="caution">
    <text evidence="1">The sequence shown here is derived from an EMBL/GenBank/DDBJ whole genome shotgun (WGS) entry which is preliminary data.</text>
</comment>
<protein>
    <submittedName>
        <fullName evidence="1">Uncharacterized protein</fullName>
    </submittedName>
</protein>
<evidence type="ECO:0000313" key="2">
    <source>
        <dbReference type="Proteomes" id="UP000824263"/>
    </source>
</evidence>
<sequence length="138" mass="16639">MERKEIKKIPLEERIRRMQSQISRQPDGKETWRQYCLRNGPRVIGLQEYAAAIQKILEEPALAEELKSLESLSYYKNNVPVCSFFDHILSMEDEEDWCYQVYNCLILPFARIYQKKQERWRMRRDGSSLPFEDELPFD</sequence>
<proteinExistence type="predicted"/>